<dbReference type="Proteomes" id="UP001448858">
    <property type="component" value="Chromosome"/>
</dbReference>
<evidence type="ECO:0000313" key="3">
    <source>
        <dbReference type="Proteomes" id="UP001448858"/>
    </source>
</evidence>
<proteinExistence type="predicted"/>
<reference evidence="2 3" key="1">
    <citation type="submission" date="2024-04" db="EMBL/GenBank/DDBJ databases">
        <title>Arthrobacter sp. from Plains bison fecal sample.</title>
        <authorList>
            <person name="Ruzzini A."/>
        </authorList>
    </citation>
    <scope>NUCLEOTIDE SEQUENCE [LARGE SCALE GENOMIC DNA]</scope>
    <source>
        <strain evidence="2 3">EINP1</strain>
    </source>
</reference>
<sequence length="68" mass="7012">MTSQTPSSGSHRKHAAIWAGLTIGLSVILLVLLMLFISPSLLSGPRDLALGVVGSQDPAESVAETLEA</sequence>
<evidence type="ECO:0000313" key="2">
    <source>
        <dbReference type="EMBL" id="WZP16380.1"/>
    </source>
</evidence>
<protein>
    <recommendedName>
        <fullName evidence="4">ABC transporter permease</fullName>
    </recommendedName>
</protein>
<keyword evidence="1" id="KW-0472">Membrane</keyword>
<feature type="transmembrane region" description="Helical" evidence="1">
    <location>
        <begin position="15"/>
        <end position="37"/>
    </location>
</feature>
<keyword evidence="1" id="KW-1133">Transmembrane helix</keyword>
<dbReference type="EMBL" id="CP151657">
    <property type="protein sequence ID" value="WZP16380.1"/>
    <property type="molecule type" value="Genomic_DNA"/>
</dbReference>
<accession>A0ABZ2ZWA0</accession>
<evidence type="ECO:0008006" key="4">
    <source>
        <dbReference type="Google" id="ProtNLM"/>
    </source>
</evidence>
<name>A0ABZ2ZWA0_9MICC</name>
<evidence type="ECO:0000256" key="1">
    <source>
        <dbReference type="SAM" id="Phobius"/>
    </source>
</evidence>
<organism evidence="2 3">
    <name type="scientific">Arthrobacter citreus</name>
    <dbReference type="NCBI Taxonomy" id="1670"/>
    <lineage>
        <taxon>Bacteria</taxon>
        <taxon>Bacillati</taxon>
        <taxon>Actinomycetota</taxon>
        <taxon>Actinomycetes</taxon>
        <taxon>Micrococcales</taxon>
        <taxon>Micrococcaceae</taxon>
        <taxon>Arthrobacter</taxon>
    </lineage>
</organism>
<gene>
    <name evidence="2" type="ORF">AAE021_01960</name>
</gene>
<keyword evidence="3" id="KW-1185">Reference proteome</keyword>
<dbReference type="RefSeq" id="WP_342023996.1">
    <property type="nucleotide sequence ID" value="NZ_CP151657.1"/>
</dbReference>
<keyword evidence="1" id="KW-0812">Transmembrane</keyword>